<feature type="compositionally biased region" description="Basic and acidic residues" evidence="1">
    <location>
        <begin position="501"/>
        <end position="525"/>
    </location>
</feature>
<feature type="region of interest" description="Disordered" evidence="1">
    <location>
        <begin position="407"/>
        <end position="434"/>
    </location>
</feature>
<evidence type="ECO:0000256" key="1">
    <source>
        <dbReference type="SAM" id="MobiDB-lite"/>
    </source>
</evidence>
<reference evidence="2 3" key="1">
    <citation type="journal article" date="2016" name="Sci. Rep.">
        <title>Peltaster fructicola genome reveals evolution from an invasive phytopathogen to an ectophytic parasite.</title>
        <authorList>
            <person name="Xu C."/>
            <person name="Chen H."/>
            <person name="Gleason M.L."/>
            <person name="Xu J.R."/>
            <person name="Liu H."/>
            <person name="Zhang R."/>
            <person name="Sun G."/>
        </authorList>
    </citation>
    <scope>NUCLEOTIDE SEQUENCE [LARGE SCALE GENOMIC DNA]</scope>
    <source>
        <strain evidence="2 3">LNHT1506</strain>
    </source>
</reference>
<evidence type="ECO:0000313" key="3">
    <source>
        <dbReference type="Proteomes" id="UP000503462"/>
    </source>
</evidence>
<sequence>MTAPQQQNDPSSPSPESDRASQRAPSIFGWSFGRKDSGDLQPIQLRDSSPTSPTSPSKAHHISLNDRTISQDLLSTPAREPSVAERSDSEILGSAASSEEPLIRKPTGSSLRDNLQQQINRQKFAKYQSHRYEQNKQDLALAEHSSAPQGVLERSRARAAGLLNKKRTLRKADDRDAVLDILYENQRGSFFCGIPRYSSNSLLQFDPRPWQNADFRTSAVDIRNAQVPDPSWQWAWKSWYVDMSRDVDEEGWEYSFAFSPQFAWHGNHPWFHSFVRRRRWLRRRVRKDTAHKTKERAHELAPDYFTIHTKVLSAGSQTEHSWDPLRNPDDEKFEDVDVPDILALTRIMSKARIDREKLLAVRKFVQQGGEDLHYLANRMPEIMSLFIYQSSRRQLLAELIHHHDAVSKRRSSLSKHTHDDDDKTKQSHDAETRKADNLLNAIDAAEAQVLKLEYWSDIKEMAQDGQTIGSGHWDKGRWQDVSTHYTNAFLSKQAAHAPAAKLHDEPEERAKPGKDSSRETSKDKYITAPSTARPSIAEPSSGASPSDDTDNALERFVTASEGPVSSIKPRQYRDKNFRGQAREQLDGVDEE</sequence>
<dbReference type="EMBL" id="CP051139">
    <property type="protein sequence ID" value="QIW94627.1"/>
    <property type="molecule type" value="Genomic_DNA"/>
</dbReference>
<evidence type="ECO:0008006" key="4">
    <source>
        <dbReference type="Google" id="ProtNLM"/>
    </source>
</evidence>
<feature type="compositionally biased region" description="Polar residues" evidence="1">
    <location>
        <begin position="65"/>
        <end position="74"/>
    </location>
</feature>
<organism evidence="2 3">
    <name type="scientific">Peltaster fructicola</name>
    <dbReference type="NCBI Taxonomy" id="286661"/>
    <lineage>
        <taxon>Eukaryota</taxon>
        <taxon>Fungi</taxon>
        <taxon>Dikarya</taxon>
        <taxon>Ascomycota</taxon>
        <taxon>Pezizomycotina</taxon>
        <taxon>Dothideomycetes</taxon>
        <taxon>Dothideomycetes incertae sedis</taxon>
        <taxon>Peltaster</taxon>
    </lineage>
</organism>
<name>A0A6H0XJ06_9PEZI</name>
<protein>
    <recommendedName>
        <fullName evidence="4">Peroxin/Ferlin domain-containing protein</fullName>
    </recommendedName>
</protein>
<dbReference type="OrthoDB" id="72441at2759"/>
<feature type="compositionally biased region" description="Basic and acidic residues" evidence="1">
    <location>
        <begin position="416"/>
        <end position="434"/>
    </location>
</feature>
<dbReference type="AlphaFoldDB" id="A0A6H0XJ06"/>
<feature type="compositionally biased region" description="Low complexity" evidence="1">
    <location>
        <begin position="48"/>
        <end position="57"/>
    </location>
</feature>
<feature type="region of interest" description="Disordered" evidence="1">
    <location>
        <begin position="494"/>
        <end position="591"/>
    </location>
</feature>
<evidence type="ECO:0000313" key="2">
    <source>
        <dbReference type="EMBL" id="QIW94627.1"/>
    </source>
</evidence>
<keyword evidence="3" id="KW-1185">Reference proteome</keyword>
<feature type="compositionally biased region" description="Low complexity" evidence="1">
    <location>
        <begin position="1"/>
        <end position="15"/>
    </location>
</feature>
<proteinExistence type="predicted"/>
<accession>A0A6H0XJ06</accession>
<gene>
    <name evidence="2" type="ORF">AMS68_000145</name>
</gene>
<feature type="region of interest" description="Disordered" evidence="1">
    <location>
        <begin position="1"/>
        <end position="110"/>
    </location>
</feature>
<feature type="compositionally biased region" description="Basic and acidic residues" evidence="1">
    <location>
        <begin position="571"/>
        <end position="585"/>
    </location>
</feature>
<dbReference type="Proteomes" id="UP000503462">
    <property type="component" value="Chromosome 1"/>
</dbReference>